<dbReference type="PRINTS" id="PR00081">
    <property type="entry name" value="GDHRDH"/>
</dbReference>
<evidence type="ECO:0000313" key="5">
    <source>
        <dbReference type="Proteomes" id="UP000799291"/>
    </source>
</evidence>
<keyword evidence="2" id="KW-0521">NADP</keyword>
<dbReference type="GO" id="GO:0016491">
    <property type="term" value="F:oxidoreductase activity"/>
    <property type="evidence" value="ECO:0007669"/>
    <property type="project" value="UniProtKB-KW"/>
</dbReference>
<gene>
    <name evidence="4" type="ORF">K458DRAFT_447229</name>
</gene>
<evidence type="ECO:0000256" key="1">
    <source>
        <dbReference type="ARBA" id="ARBA00006484"/>
    </source>
</evidence>
<reference evidence="4" key="1">
    <citation type="journal article" date="2020" name="Stud. Mycol.">
        <title>101 Dothideomycetes genomes: a test case for predicting lifestyles and emergence of pathogens.</title>
        <authorList>
            <person name="Haridas S."/>
            <person name="Albert R."/>
            <person name="Binder M."/>
            <person name="Bloem J."/>
            <person name="Labutti K."/>
            <person name="Salamov A."/>
            <person name="Andreopoulos B."/>
            <person name="Baker S."/>
            <person name="Barry K."/>
            <person name="Bills G."/>
            <person name="Bluhm B."/>
            <person name="Cannon C."/>
            <person name="Castanera R."/>
            <person name="Culley D."/>
            <person name="Daum C."/>
            <person name="Ezra D."/>
            <person name="Gonzalez J."/>
            <person name="Henrissat B."/>
            <person name="Kuo A."/>
            <person name="Liang C."/>
            <person name="Lipzen A."/>
            <person name="Lutzoni F."/>
            <person name="Magnuson J."/>
            <person name="Mondo S."/>
            <person name="Nolan M."/>
            <person name="Ohm R."/>
            <person name="Pangilinan J."/>
            <person name="Park H.-J."/>
            <person name="Ramirez L."/>
            <person name="Alfaro M."/>
            <person name="Sun H."/>
            <person name="Tritt A."/>
            <person name="Yoshinaga Y."/>
            <person name="Zwiers L.-H."/>
            <person name="Turgeon B."/>
            <person name="Goodwin S."/>
            <person name="Spatafora J."/>
            <person name="Crous P."/>
            <person name="Grigoriev I."/>
        </authorList>
    </citation>
    <scope>NUCLEOTIDE SEQUENCE</scope>
    <source>
        <strain evidence="4">CBS 122367</strain>
    </source>
</reference>
<dbReference type="InterPro" id="IPR002347">
    <property type="entry name" value="SDR_fam"/>
</dbReference>
<keyword evidence="3" id="KW-0560">Oxidoreductase</keyword>
<protein>
    <submittedName>
        <fullName evidence="4">15-hydroxyprostaglandin dehydrogenase</fullName>
    </submittedName>
</protein>
<organism evidence="4 5">
    <name type="scientific">Lentithecium fluviatile CBS 122367</name>
    <dbReference type="NCBI Taxonomy" id="1168545"/>
    <lineage>
        <taxon>Eukaryota</taxon>
        <taxon>Fungi</taxon>
        <taxon>Dikarya</taxon>
        <taxon>Ascomycota</taxon>
        <taxon>Pezizomycotina</taxon>
        <taxon>Dothideomycetes</taxon>
        <taxon>Pleosporomycetidae</taxon>
        <taxon>Pleosporales</taxon>
        <taxon>Massarineae</taxon>
        <taxon>Lentitheciaceae</taxon>
        <taxon>Lentithecium</taxon>
    </lineage>
</organism>
<keyword evidence="5" id="KW-1185">Reference proteome</keyword>
<dbReference type="SUPFAM" id="SSF51735">
    <property type="entry name" value="NAD(P)-binding Rossmann-fold domains"/>
    <property type="match status" value="1"/>
</dbReference>
<dbReference type="InterPro" id="IPR036291">
    <property type="entry name" value="NAD(P)-bd_dom_sf"/>
</dbReference>
<dbReference type="AlphaFoldDB" id="A0A6G1IFH3"/>
<dbReference type="EMBL" id="MU005627">
    <property type="protein sequence ID" value="KAF2676974.1"/>
    <property type="molecule type" value="Genomic_DNA"/>
</dbReference>
<name>A0A6G1IFH3_9PLEO</name>
<dbReference type="PROSITE" id="PS00061">
    <property type="entry name" value="ADH_SHORT"/>
    <property type="match status" value="1"/>
</dbReference>
<dbReference type="Pfam" id="PF00106">
    <property type="entry name" value="adh_short"/>
    <property type="match status" value="1"/>
</dbReference>
<dbReference type="PANTHER" id="PTHR43180">
    <property type="entry name" value="3-OXOACYL-(ACYL-CARRIER-PROTEIN) REDUCTASE (AFU_ORTHOLOGUE AFUA_6G11210)"/>
    <property type="match status" value="1"/>
</dbReference>
<sequence>MHALTRATKSGIGKAISTQLIRDGWLVTLCDIQDTAGQVLATILSPNATFCPCNVLSYASQASIFTHVHQKHGRIDALLANAGHSDRGSIYMLNWRDKDEIPPELGLLSTDVCYKGFLYGVQLTIHFMRKNKGSGGVGGCVVATSSIASVHSHQTLPGYCGAKAAINQFKENISINAILPGIVITGAVPQASIDTTTPERITPVRTVEDAYKLCLDDTSMTGQLVECSVDKHFFLPAPEMANGAAAKRACTLCEPFFE</sequence>
<dbReference type="Proteomes" id="UP000799291">
    <property type="component" value="Unassembled WGS sequence"/>
</dbReference>
<comment type="similarity">
    <text evidence="1">Belongs to the short-chain dehydrogenases/reductases (SDR) family.</text>
</comment>
<dbReference type="Gene3D" id="3.40.50.720">
    <property type="entry name" value="NAD(P)-binding Rossmann-like Domain"/>
    <property type="match status" value="1"/>
</dbReference>
<accession>A0A6G1IFH3</accession>
<evidence type="ECO:0000256" key="3">
    <source>
        <dbReference type="ARBA" id="ARBA00023002"/>
    </source>
</evidence>
<dbReference type="OrthoDB" id="5371740at2759"/>
<evidence type="ECO:0000313" key="4">
    <source>
        <dbReference type="EMBL" id="KAF2676974.1"/>
    </source>
</evidence>
<evidence type="ECO:0000256" key="2">
    <source>
        <dbReference type="ARBA" id="ARBA00022857"/>
    </source>
</evidence>
<proteinExistence type="inferred from homology"/>
<dbReference type="InterPro" id="IPR020904">
    <property type="entry name" value="Sc_DH/Rdtase_CS"/>
</dbReference>
<dbReference type="PANTHER" id="PTHR43180:SF33">
    <property type="entry name" value="15-HYDROXYPROSTAGLANDIN DEHYDROGENASE [NAD(+)]-LIKE"/>
    <property type="match status" value="1"/>
</dbReference>